<dbReference type="Proteomes" id="UP000008794">
    <property type="component" value="Chromosome"/>
</dbReference>
<evidence type="ECO:0000313" key="2">
    <source>
        <dbReference type="Proteomes" id="UP000008794"/>
    </source>
</evidence>
<dbReference type="HOGENOM" id="CLU_145867_1_0_10"/>
<dbReference type="EMBL" id="FP929032">
    <property type="protein sequence ID" value="CBK65201.1"/>
    <property type="molecule type" value="Genomic_DNA"/>
</dbReference>
<accession>D4IQI9</accession>
<proteinExistence type="predicted"/>
<keyword evidence="2" id="KW-1185">Reference proteome</keyword>
<reference evidence="1 2" key="1">
    <citation type="submission" date="2010-03" db="EMBL/GenBank/DDBJ databases">
        <title>The genome sequence of Alistipes shahii WAL 8301.</title>
        <authorList>
            <consortium name="metaHIT consortium -- http://www.metahit.eu/"/>
            <person name="Pajon A."/>
            <person name="Turner K."/>
            <person name="Parkhill J."/>
        </authorList>
    </citation>
    <scope>NUCLEOTIDE SEQUENCE [LARGE SCALE GENOMIC DNA]</scope>
    <source>
        <strain evidence="1 2">WAL 8301</strain>
    </source>
</reference>
<protein>
    <submittedName>
        <fullName evidence="1">Uncharacterized protein</fullName>
    </submittedName>
</protein>
<organism evidence="1 2">
    <name type="scientific">Alistipes shahii WAL 8301</name>
    <dbReference type="NCBI Taxonomy" id="717959"/>
    <lineage>
        <taxon>Bacteria</taxon>
        <taxon>Pseudomonadati</taxon>
        <taxon>Bacteroidota</taxon>
        <taxon>Bacteroidia</taxon>
        <taxon>Bacteroidales</taxon>
        <taxon>Rikenellaceae</taxon>
        <taxon>Alistipes</taxon>
    </lineage>
</organism>
<sequence length="114" mass="12680">MIVVVCAFHASGDVFFLLVILFFTDFPLKFFSTQSASVFVYLHFAPFSEPHQSVIFVLGAKVIPGLDGKARSSLLFSAEISSPSGSISPKNLAFPNPYLFKHPKRKRPMRQKDA</sequence>
<evidence type="ECO:0000313" key="1">
    <source>
        <dbReference type="EMBL" id="CBK65201.1"/>
    </source>
</evidence>
<dbReference type="KEGG" id="ash:AL1_31210"/>
<name>D4IQI9_9BACT</name>
<reference evidence="1 2" key="2">
    <citation type="submission" date="2010-03" db="EMBL/GenBank/DDBJ databases">
        <authorList>
            <person name="Pajon A."/>
        </authorList>
    </citation>
    <scope>NUCLEOTIDE SEQUENCE [LARGE SCALE GENOMIC DNA]</scope>
    <source>
        <strain evidence="1 2">WAL 8301</strain>
    </source>
</reference>
<dbReference type="AlphaFoldDB" id="D4IQI9"/>
<gene>
    <name evidence="1" type="ORF">AL1_31210</name>
</gene>